<sequence length="409" mass="44715">MSDTGQHQETEAITPAIMAVGPRIRYPIIYLSYQVWVEHRVLFPNGTPSYARRSEEPRTPDNWKYHHECITTNDEDVVPIPPCEVPFQHMAFRDFRRCVIEAVGATRSDFDFTRVLRAADAANKLQWRGYRTCPGGPTPRNMNVVRNYANFAQMATLAALPMRCHLRLFMDDPAQIIGNRSYWTWIPHIWPHEVIVPFVRNGALPPPPEECFVLGAPLPGSDAGEEATSTRSSVEPPPLPLATSPTPDPTGTRSTVEPPPSPSSWVINTPSSTTPTPPLVESPSYHSSSARSSSVHEWPASSDFNSDGPAVDPPLSSPRQDNGVKAPSSGQRSLVAAEGVISGPSSSNIRGSRVARDDPPSSSGIEMLDGPPSSWKSKDYETIKQVRSSSPDVEVVSKKSGSLKACRST</sequence>
<protein>
    <submittedName>
        <fullName evidence="2">Uncharacterized protein</fullName>
    </submittedName>
</protein>
<evidence type="ECO:0000313" key="3">
    <source>
        <dbReference type="Proteomes" id="UP000008783"/>
    </source>
</evidence>
<gene>
    <name evidence="2" type="ORF">PGTG_00644</name>
</gene>
<evidence type="ECO:0000256" key="1">
    <source>
        <dbReference type="SAM" id="MobiDB-lite"/>
    </source>
</evidence>
<dbReference type="EMBL" id="DS178262">
    <property type="protein sequence ID" value="EFP74688.1"/>
    <property type="molecule type" value="Genomic_DNA"/>
</dbReference>
<feature type="region of interest" description="Disordered" evidence="1">
    <location>
        <begin position="215"/>
        <end position="409"/>
    </location>
</feature>
<feature type="compositionally biased region" description="Low complexity" evidence="1">
    <location>
        <begin position="282"/>
        <end position="293"/>
    </location>
</feature>
<evidence type="ECO:0000313" key="2">
    <source>
        <dbReference type="EMBL" id="EFP74688.1"/>
    </source>
</evidence>
<dbReference type="Proteomes" id="UP000008783">
    <property type="component" value="Unassembled WGS sequence"/>
</dbReference>
<organism evidence="2 3">
    <name type="scientific">Puccinia graminis f. sp. tritici (strain CRL 75-36-700-3 / race SCCL)</name>
    <name type="common">Black stem rust fungus</name>
    <dbReference type="NCBI Taxonomy" id="418459"/>
    <lineage>
        <taxon>Eukaryota</taxon>
        <taxon>Fungi</taxon>
        <taxon>Dikarya</taxon>
        <taxon>Basidiomycota</taxon>
        <taxon>Pucciniomycotina</taxon>
        <taxon>Pucciniomycetes</taxon>
        <taxon>Pucciniales</taxon>
        <taxon>Pucciniaceae</taxon>
        <taxon>Puccinia</taxon>
    </lineage>
</organism>
<accession>E3JQN9</accession>
<dbReference type="RefSeq" id="XP_003307694.1">
    <property type="nucleotide sequence ID" value="XM_003307646.1"/>
</dbReference>
<dbReference type="VEuPathDB" id="FungiDB:PGTG_00644"/>
<reference evidence="3" key="2">
    <citation type="journal article" date="2011" name="Proc. Natl. Acad. Sci. U.S.A.">
        <title>Obligate biotrophy features unraveled by the genomic analysis of rust fungi.</title>
        <authorList>
            <person name="Duplessis S."/>
            <person name="Cuomo C.A."/>
            <person name="Lin Y.-C."/>
            <person name="Aerts A."/>
            <person name="Tisserant E."/>
            <person name="Veneault-Fourrey C."/>
            <person name="Joly D.L."/>
            <person name="Hacquard S."/>
            <person name="Amselem J."/>
            <person name="Cantarel B.L."/>
            <person name="Chiu R."/>
            <person name="Coutinho P.M."/>
            <person name="Feau N."/>
            <person name="Field M."/>
            <person name="Frey P."/>
            <person name="Gelhaye E."/>
            <person name="Goldberg J."/>
            <person name="Grabherr M.G."/>
            <person name="Kodira C.D."/>
            <person name="Kohler A."/>
            <person name="Kuees U."/>
            <person name="Lindquist E.A."/>
            <person name="Lucas S.M."/>
            <person name="Mago R."/>
            <person name="Mauceli E."/>
            <person name="Morin E."/>
            <person name="Murat C."/>
            <person name="Pangilinan J.L."/>
            <person name="Park R."/>
            <person name="Pearson M."/>
            <person name="Quesneville H."/>
            <person name="Rouhier N."/>
            <person name="Sakthikumar S."/>
            <person name="Salamov A.A."/>
            <person name="Schmutz J."/>
            <person name="Selles B."/>
            <person name="Shapiro H."/>
            <person name="Tanguay P."/>
            <person name="Tuskan G.A."/>
            <person name="Henrissat B."/>
            <person name="Van de Peer Y."/>
            <person name="Rouze P."/>
            <person name="Ellis J.G."/>
            <person name="Dodds P.N."/>
            <person name="Schein J.E."/>
            <person name="Zhong S."/>
            <person name="Hamelin R.C."/>
            <person name="Grigoriev I.V."/>
            <person name="Szabo L.J."/>
            <person name="Martin F."/>
        </authorList>
    </citation>
    <scope>NUCLEOTIDE SEQUENCE [LARGE SCALE GENOMIC DNA]</scope>
    <source>
        <strain evidence="3">CRL 75-36-700-3 / race SCCL</strain>
    </source>
</reference>
<dbReference type="GeneID" id="10527849"/>
<dbReference type="HOGENOM" id="CLU_045924_0_0_1"/>
<reference key="1">
    <citation type="submission" date="2007-01" db="EMBL/GenBank/DDBJ databases">
        <title>The Genome Sequence of Puccinia graminis f. sp. tritici Strain CRL 75-36-700-3.</title>
        <authorList>
            <consortium name="The Broad Institute Genome Sequencing Platform"/>
            <person name="Birren B."/>
            <person name="Lander E."/>
            <person name="Galagan J."/>
            <person name="Nusbaum C."/>
            <person name="Devon K."/>
            <person name="Cuomo C."/>
            <person name="Jaffe D."/>
            <person name="Butler J."/>
            <person name="Alvarez P."/>
            <person name="Gnerre S."/>
            <person name="Grabherr M."/>
            <person name="Mauceli E."/>
            <person name="Brockman W."/>
            <person name="Young S."/>
            <person name="LaButti K."/>
            <person name="Sykes S."/>
            <person name="DeCaprio D."/>
            <person name="Crawford M."/>
            <person name="Koehrsen M."/>
            <person name="Engels R."/>
            <person name="Montgomery P."/>
            <person name="Pearson M."/>
            <person name="Howarth C."/>
            <person name="Larson L."/>
            <person name="White J."/>
            <person name="Zeng Q."/>
            <person name="Kodira C."/>
            <person name="Yandava C."/>
            <person name="Alvarado L."/>
            <person name="O'Leary S."/>
            <person name="Szabo L."/>
            <person name="Dean R."/>
            <person name="Schein J."/>
        </authorList>
    </citation>
    <scope>NUCLEOTIDE SEQUENCE</scope>
    <source>
        <strain>CRL 75-36-700-3</strain>
    </source>
</reference>
<dbReference type="OrthoDB" id="10284337at2759"/>
<dbReference type="AlphaFoldDB" id="E3JQN9"/>
<keyword evidence="3" id="KW-1185">Reference proteome</keyword>
<dbReference type="InParanoid" id="E3JQN9"/>
<dbReference type="KEGG" id="pgr:PGTG_00644"/>
<name>E3JQN9_PUCGT</name>
<proteinExistence type="predicted"/>